<dbReference type="AlphaFoldDB" id="A0A1M6JN87"/>
<proteinExistence type="predicted"/>
<evidence type="ECO:0000313" key="2">
    <source>
        <dbReference type="Proteomes" id="UP000184016"/>
    </source>
</evidence>
<keyword evidence="1" id="KW-0645">Protease</keyword>
<dbReference type="InterPro" id="IPR021109">
    <property type="entry name" value="Peptidase_aspartic_dom_sf"/>
</dbReference>
<keyword evidence="2" id="KW-1185">Reference proteome</keyword>
<dbReference type="EMBL" id="FRAF01000001">
    <property type="protein sequence ID" value="SHJ48191.1"/>
    <property type="molecule type" value="Genomic_DNA"/>
</dbReference>
<evidence type="ECO:0000313" key="1">
    <source>
        <dbReference type="EMBL" id="SHJ48191.1"/>
    </source>
</evidence>
<name>A0A1M6JN87_9BACL</name>
<gene>
    <name evidence="1" type="ORF">SAMN05443507_1013</name>
</gene>
<sequence length="132" mass="14068">MASYIEIAVLPGSIQNDAFYFTLNVNGMDVPHMIMDTGAFELTFNQQIANQLGLPNLGSLQIGGIGGNASAYQSECNLNIGGQSFSNVPCIVDPTFTDSGLFGLRFFVDNQLALALDTVNQLLLILSPAASY</sequence>
<reference evidence="2" key="1">
    <citation type="submission" date="2016-11" db="EMBL/GenBank/DDBJ databases">
        <authorList>
            <person name="Varghese N."/>
            <person name="Submissions S."/>
        </authorList>
    </citation>
    <scope>NUCLEOTIDE SEQUENCE [LARGE SCALE GENOMIC DNA]</scope>
    <source>
        <strain evidence="2">USBA-503</strain>
    </source>
</reference>
<accession>A0A1M6JN87</accession>
<keyword evidence="1" id="KW-0378">Hydrolase</keyword>
<organism evidence="1 2">
    <name type="scientific">Alicyclobacillus tolerans</name>
    <dbReference type="NCBI Taxonomy" id="90970"/>
    <lineage>
        <taxon>Bacteria</taxon>
        <taxon>Bacillati</taxon>
        <taxon>Bacillota</taxon>
        <taxon>Bacilli</taxon>
        <taxon>Bacillales</taxon>
        <taxon>Alicyclobacillaceae</taxon>
        <taxon>Alicyclobacillus</taxon>
    </lineage>
</organism>
<dbReference type="GO" id="GO:0006508">
    <property type="term" value="P:proteolysis"/>
    <property type="evidence" value="ECO:0007669"/>
    <property type="project" value="UniProtKB-KW"/>
</dbReference>
<dbReference type="Proteomes" id="UP000184016">
    <property type="component" value="Unassembled WGS sequence"/>
</dbReference>
<dbReference type="GO" id="GO:0008233">
    <property type="term" value="F:peptidase activity"/>
    <property type="evidence" value="ECO:0007669"/>
    <property type="project" value="UniProtKB-KW"/>
</dbReference>
<dbReference type="Gene3D" id="2.40.70.10">
    <property type="entry name" value="Acid Proteases"/>
    <property type="match status" value="1"/>
</dbReference>
<dbReference type="RefSeq" id="WP_072872528.1">
    <property type="nucleotide sequence ID" value="NZ_FRAF01000001.1"/>
</dbReference>
<dbReference type="OrthoDB" id="2372755at2"/>
<dbReference type="SUPFAM" id="SSF50630">
    <property type="entry name" value="Acid proteases"/>
    <property type="match status" value="1"/>
</dbReference>
<protein>
    <submittedName>
        <fullName evidence="1">Gag-polyprotein putative aspartyl protease</fullName>
    </submittedName>
</protein>
<dbReference type="Pfam" id="PF13975">
    <property type="entry name" value="gag-asp_proteas"/>
    <property type="match status" value="1"/>
</dbReference>